<sequence>MTSAERPSSTPSSPTPTATSVGGAGAVGDPTAVDGTTEVLPSVVQKVTAFSAREIPGVVALGASSSRAVGAVRQTLTGSTENTAGVRVELENQTARIGLDVEIEYGVGARELVRALRRHVPKAVEEIAGVTVVELNIVITDVHLPGGDDADAGATPPPPPAATL</sequence>
<accession>A0ABV9RLC6</accession>
<dbReference type="Pfam" id="PF03780">
    <property type="entry name" value="Asp23"/>
    <property type="match status" value="1"/>
</dbReference>
<evidence type="ECO:0000313" key="3">
    <source>
        <dbReference type="EMBL" id="MFC4833150.1"/>
    </source>
</evidence>
<evidence type="ECO:0000256" key="1">
    <source>
        <dbReference type="ARBA" id="ARBA00005721"/>
    </source>
</evidence>
<dbReference type="PANTHER" id="PTHR34297:SF3">
    <property type="entry name" value="ALKALINE SHOCK PROTEIN 23"/>
    <property type="match status" value="1"/>
</dbReference>
<dbReference type="EMBL" id="JBHSIM010000023">
    <property type="protein sequence ID" value="MFC4833150.1"/>
    <property type="molecule type" value="Genomic_DNA"/>
</dbReference>
<dbReference type="InterPro" id="IPR005531">
    <property type="entry name" value="Asp23"/>
</dbReference>
<proteinExistence type="inferred from homology"/>
<protein>
    <submittedName>
        <fullName evidence="3">Asp23/Gls24 family envelope stress response protein</fullName>
    </submittedName>
</protein>
<organism evidence="3 4">
    <name type="scientific">Actinomycetospora chibensis</name>
    <dbReference type="NCBI Taxonomy" id="663606"/>
    <lineage>
        <taxon>Bacteria</taxon>
        <taxon>Bacillati</taxon>
        <taxon>Actinomycetota</taxon>
        <taxon>Actinomycetes</taxon>
        <taxon>Pseudonocardiales</taxon>
        <taxon>Pseudonocardiaceae</taxon>
        <taxon>Actinomycetospora</taxon>
    </lineage>
</organism>
<comment type="similarity">
    <text evidence="1">Belongs to the asp23 family.</text>
</comment>
<dbReference type="Proteomes" id="UP001595909">
    <property type="component" value="Unassembled WGS sequence"/>
</dbReference>
<feature type="region of interest" description="Disordered" evidence="2">
    <location>
        <begin position="1"/>
        <end position="33"/>
    </location>
</feature>
<feature type="compositionally biased region" description="Low complexity" evidence="2">
    <location>
        <begin position="7"/>
        <end position="21"/>
    </location>
</feature>
<keyword evidence="4" id="KW-1185">Reference proteome</keyword>
<evidence type="ECO:0000313" key="4">
    <source>
        <dbReference type="Proteomes" id="UP001595909"/>
    </source>
</evidence>
<comment type="caution">
    <text evidence="3">The sequence shown here is derived from an EMBL/GenBank/DDBJ whole genome shotgun (WGS) entry which is preliminary data.</text>
</comment>
<evidence type="ECO:0000256" key="2">
    <source>
        <dbReference type="SAM" id="MobiDB-lite"/>
    </source>
</evidence>
<dbReference type="RefSeq" id="WP_274187266.1">
    <property type="nucleotide sequence ID" value="NZ_BAABHN010000023.1"/>
</dbReference>
<dbReference type="PANTHER" id="PTHR34297">
    <property type="entry name" value="HYPOTHETICAL CYTOSOLIC PROTEIN-RELATED"/>
    <property type="match status" value="1"/>
</dbReference>
<name>A0ABV9RLC6_9PSEU</name>
<reference evidence="4" key="1">
    <citation type="journal article" date="2019" name="Int. J. Syst. Evol. Microbiol.">
        <title>The Global Catalogue of Microorganisms (GCM) 10K type strain sequencing project: providing services to taxonomists for standard genome sequencing and annotation.</title>
        <authorList>
            <consortium name="The Broad Institute Genomics Platform"/>
            <consortium name="The Broad Institute Genome Sequencing Center for Infectious Disease"/>
            <person name="Wu L."/>
            <person name="Ma J."/>
        </authorList>
    </citation>
    <scope>NUCLEOTIDE SEQUENCE [LARGE SCALE GENOMIC DNA]</scope>
    <source>
        <strain evidence="4">CCUG 50347</strain>
    </source>
</reference>
<gene>
    <name evidence="3" type="ORF">ACFPEL_12110</name>
</gene>